<dbReference type="SUPFAM" id="SSF47823">
    <property type="entry name" value="lambda integrase-like, N-terminal domain"/>
    <property type="match status" value="1"/>
</dbReference>
<evidence type="ECO:0000256" key="2">
    <source>
        <dbReference type="SAM" id="MobiDB-lite"/>
    </source>
</evidence>
<dbReference type="InterPro" id="IPR010998">
    <property type="entry name" value="Integrase_recombinase_N"/>
</dbReference>
<keyword evidence="5" id="KW-1185">Reference proteome</keyword>
<organism evidence="3 5">
    <name type="scientific">Mycena alexandri</name>
    <dbReference type="NCBI Taxonomy" id="1745969"/>
    <lineage>
        <taxon>Eukaryota</taxon>
        <taxon>Fungi</taxon>
        <taxon>Dikarya</taxon>
        <taxon>Basidiomycota</taxon>
        <taxon>Agaricomycotina</taxon>
        <taxon>Agaricomycetes</taxon>
        <taxon>Agaricomycetidae</taxon>
        <taxon>Agaricales</taxon>
        <taxon>Marasmiineae</taxon>
        <taxon>Mycenaceae</taxon>
        <taxon>Mycena</taxon>
    </lineage>
</organism>
<keyword evidence="1" id="KW-0238">DNA-binding</keyword>
<dbReference type="AlphaFoldDB" id="A0AAD6S0C5"/>
<sequence length="259" mass="28140">MATQTTSSANSSTVGLGPSRAVYGPQHPHPYKPSHTPKPSPLRPHVLAKDRLRLWRPLVGRSSRGSGLPPGDDDLRRIFDVIAVAWAEGTAETYGSGLLSFHIFCDTKAITEAARAPAAPTLIAAYISTLAGFLSGGTISNYVSGIRAWHILHGVPWAMNVAELEALLRAADRLTPASSKRQARMPYTIDILSKLRPFFDLSKYLDASVWSCLTTLFWSTSRGGEFTVKTLVEVLARCAIKSVDASGTSYRMLYVNLPL</sequence>
<gene>
    <name evidence="4" type="ORF">C8F04DRAFT_978447</name>
    <name evidence="3" type="ORF">C8F04DRAFT_981289</name>
</gene>
<reference evidence="3" key="1">
    <citation type="submission" date="2023-03" db="EMBL/GenBank/DDBJ databases">
        <title>Massive genome expansion in bonnet fungi (Mycena s.s.) driven by repeated elements and novel gene families across ecological guilds.</title>
        <authorList>
            <consortium name="Lawrence Berkeley National Laboratory"/>
            <person name="Harder C.B."/>
            <person name="Miyauchi S."/>
            <person name="Viragh M."/>
            <person name="Kuo A."/>
            <person name="Thoen E."/>
            <person name="Andreopoulos B."/>
            <person name="Lu D."/>
            <person name="Skrede I."/>
            <person name="Drula E."/>
            <person name="Henrissat B."/>
            <person name="Morin E."/>
            <person name="Kohler A."/>
            <person name="Barry K."/>
            <person name="LaButti K."/>
            <person name="Morin E."/>
            <person name="Salamov A."/>
            <person name="Lipzen A."/>
            <person name="Mereny Z."/>
            <person name="Hegedus B."/>
            <person name="Baldrian P."/>
            <person name="Stursova M."/>
            <person name="Weitz H."/>
            <person name="Taylor A."/>
            <person name="Grigoriev I.V."/>
            <person name="Nagy L.G."/>
            <person name="Martin F."/>
            <person name="Kauserud H."/>
        </authorList>
    </citation>
    <scope>NUCLEOTIDE SEQUENCE</scope>
    <source>
        <strain evidence="3">CBHHK200</strain>
    </source>
</reference>
<dbReference type="GO" id="GO:0003677">
    <property type="term" value="F:DNA binding"/>
    <property type="evidence" value="ECO:0007669"/>
    <property type="project" value="UniProtKB-KW"/>
</dbReference>
<protein>
    <submittedName>
        <fullName evidence="3">Uncharacterized protein</fullName>
    </submittedName>
</protein>
<accession>A0AAD6S0C5</accession>
<evidence type="ECO:0000313" key="3">
    <source>
        <dbReference type="EMBL" id="KAJ7016542.1"/>
    </source>
</evidence>
<evidence type="ECO:0000313" key="5">
    <source>
        <dbReference type="Proteomes" id="UP001218188"/>
    </source>
</evidence>
<feature type="compositionally biased region" description="Low complexity" evidence="2">
    <location>
        <begin position="1"/>
        <end position="13"/>
    </location>
</feature>
<name>A0AAD6S0C5_9AGAR</name>
<dbReference type="Proteomes" id="UP001218188">
    <property type="component" value="Unassembled WGS sequence"/>
</dbReference>
<dbReference type="EMBL" id="JARJCM010000377">
    <property type="protein sequence ID" value="KAJ7017829.1"/>
    <property type="molecule type" value="Genomic_DNA"/>
</dbReference>
<feature type="region of interest" description="Disordered" evidence="2">
    <location>
        <begin position="1"/>
        <end position="43"/>
    </location>
</feature>
<evidence type="ECO:0000313" key="4">
    <source>
        <dbReference type="EMBL" id="KAJ7017829.1"/>
    </source>
</evidence>
<proteinExistence type="predicted"/>
<dbReference type="Gene3D" id="1.10.150.130">
    <property type="match status" value="1"/>
</dbReference>
<evidence type="ECO:0000256" key="1">
    <source>
        <dbReference type="ARBA" id="ARBA00023125"/>
    </source>
</evidence>
<dbReference type="EMBL" id="JARJCM010000489">
    <property type="protein sequence ID" value="KAJ7016542.1"/>
    <property type="molecule type" value="Genomic_DNA"/>
</dbReference>
<comment type="caution">
    <text evidence="3">The sequence shown here is derived from an EMBL/GenBank/DDBJ whole genome shotgun (WGS) entry which is preliminary data.</text>
</comment>